<dbReference type="Pfam" id="PF04055">
    <property type="entry name" value="Radical_SAM"/>
    <property type="match status" value="1"/>
</dbReference>
<protein>
    <submittedName>
        <fullName evidence="10">Putative radical SAM superfamily protein</fullName>
    </submittedName>
</protein>
<evidence type="ECO:0000259" key="8">
    <source>
        <dbReference type="PROSITE" id="PS51332"/>
    </source>
</evidence>
<dbReference type="InterPro" id="IPR006638">
    <property type="entry name" value="Elp3/MiaA/NifB-like_rSAM"/>
</dbReference>
<evidence type="ECO:0000256" key="1">
    <source>
        <dbReference type="ARBA" id="ARBA00001966"/>
    </source>
</evidence>
<feature type="domain" description="B12-binding" evidence="8">
    <location>
        <begin position="1"/>
        <end position="131"/>
    </location>
</feature>
<gene>
    <name evidence="13" type="ORF">MM415A00110_0054</name>
    <name evidence="11" type="ORF">MM415B00359_0021</name>
    <name evidence="10" type="ORF">TM448A00090_0023</name>
    <name evidence="12" type="ORF">TM448B00679_0001</name>
</gene>
<comment type="cofactor">
    <cofactor evidence="1">
        <name>[4Fe-4S] cluster</name>
        <dbReference type="ChEBI" id="CHEBI:49883"/>
    </cofactor>
</comment>
<keyword evidence="7" id="KW-0411">Iron-sulfur</keyword>
<name>A0A6H1Z9S0_9ZZZZ</name>
<dbReference type="EMBL" id="MT144646">
    <property type="protein sequence ID" value="QJH96286.1"/>
    <property type="molecule type" value="Genomic_DNA"/>
</dbReference>
<accession>A0A6H1Z9S0</accession>
<dbReference type="GO" id="GO:0051539">
    <property type="term" value="F:4 iron, 4 sulfur cluster binding"/>
    <property type="evidence" value="ECO:0007669"/>
    <property type="project" value="UniProtKB-KW"/>
</dbReference>
<dbReference type="EMBL" id="MT141551">
    <property type="protein sequence ID" value="QJA66210.1"/>
    <property type="molecule type" value="Genomic_DNA"/>
</dbReference>
<evidence type="ECO:0000259" key="9">
    <source>
        <dbReference type="PROSITE" id="PS51918"/>
    </source>
</evidence>
<evidence type="ECO:0000313" key="10">
    <source>
        <dbReference type="EMBL" id="QJA44191.1"/>
    </source>
</evidence>
<keyword evidence="2" id="KW-0489">Methyltransferase</keyword>
<dbReference type="GO" id="GO:0003824">
    <property type="term" value="F:catalytic activity"/>
    <property type="evidence" value="ECO:0007669"/>
    <property type="project" value="InterPro"/>
</dbReference>
<evidence type="ECO:0000256" key="2">
    <source>
        <dbReference type="ARBA" id="ARBA00022603"/>
    </source>
</evidence>
<dbReference type="PROSITE" id="PS51918">
    <property type="entry name" value="RADICAL_SAM"/>
    <property type="match status" value="1"/>
</dbReference>
<evidence type="ECO:0000256" key="7">
    <source>
        <dbReference type="ARBA" id="ARBA00023014"/>
    </source>
</evidence>
<dbReference type="Gene3D" id="3.40.50.280">
    <property type="entry name" value="Cobalamin-binding domain"/>
    <property type="match status" value="1"/>
</dbReference>
<dbReference type="InterPro" id="IPR051198">
    <property type="entry name" value="BchE-like"/>
</dbReference>
<evidence type="ECO:0000313" key="11">
    <source>
        <dbReference type="EMBL" id="QJA66210.1"/>
    </source>
</evidence>
<keyword evidence="4" id="KW-0949">S-adenosyl-L-methionine</keyword>
<dbReference type="Pfam" id="PF02310">
    <property type="entry name" value="B12-binding"/>
    <property type="match status" value="1"/>
</dbReference>
<reference evidence="10" key="1">
    <citation type="submission" date="2020-03" db="EMBL/GenBank/DDBJ databases">
        <title>The deep terrestrial virosphere.</title>
        <authorList>
            <person name="Holmfeldt K."/>
            <person name="Nilsson E."/>
            <person name="Simone D."/>
            <person name="Lopez-Fernandez M."/>
            <person name="Wu X."/>
            <person name="de Brujin I."/>
            <person name="Lundin D."/>
            <person name="Andersson A."/>
            <person name="Bertilsson S."/>
            <person name="Dopson M."/>
        </authorList>
    </citation>
    <scope>NUCLEOTIDE SEQUENCE</scope>
    <source>
        <strain evidence="13">MM415A00110</strain>
        <strain evidence="11">MM415B00359</strain>
        <strain evidence="10">TM448A00090</strain>
        <strain evidence="12">TM448B00679</strain>
    </source>
</reference>
<evidence type="ECO:0000256" key="3">
    <source>
        <dbReference type="ARBA" id="ARBA00022679"/>
    </source>
</evidence>
<dbReference type="GO" id="GO:0005829">
    <property type="term" value="C:cytosol"/>
    <property type="evidence" value="ECO:0007669"/>
    <property type="project" value="TreeGrafter"/>
</dbReference>
<dbReference type="PANTHER" id="PTHR43409:SF7">
    <property type="entry name" value="BLL1977 PROTEIN"/>
    <property type="match status" value="1"/>
</dbReference>
<dbReference type="SMART" id="SM00729">
    <property type="entry name" value="Elp3"/>
    <property type="match status" value="1"/>
</dbReference>
<dbReference type="GO" id="GO:0046872">
    <property type="term" value="F:metal ion binding"/>
    <property type="evidence" value="ECO:0007669"/>
    <property type="project" value="UniProtKB-KW"/>
</dbReference>
<dbReference type="AlphaFoldDB" id="A0A6H1Z9S0"/>
<dbReference type="EMBL" id="MT143974">
    <property type="protein sequence ID" value="QJA44191.1"/>
    <property type="molecule type" value="Genomic_DNA"/>
</dbReference>
<dbReference type="Gene3D" id="3.80.30.20">
    <property type="entry name" value="tm_1862 like domain"/>
    <property type="match status" value="1"/>
</dbReference>
<dbReference type="EMBL" id="MT145189">
    <property type="protein sequence ID" value="QJI04733.1"/>
    <property type="molecule type" value="Genomic_DNA"/>
</dbReference>
<dbReference type="InterPro" id="IPR007197">
    <property type="entry name" value="rSAM"/>
</dbReference>
<dbReference type="SFLD" id="SFLDG01123">
    <property type="entry name" value="methyltransferase_(Class_B)"/>
    <property type="match status" value="1"/>
</dbReference>
<sequence length="398" mass="44623">MKPDITLIFPDSPFLITKNMFPPLGIMYLSAFLKQKGLEVQCLDVGGLGHTIDMVEADTVGISITTPQRDSAFEIARHLKEQGKTLIAGGPHASHMASECYDDGFDCVINGYGEACLYRLFNFEQSGINPPIDELPYPDRDCLPIKEYEQYIDGRPATVLMASRGCPYNCSFCANIKAKFEMQSAERTLAELFYVQEKYGYTAFTLYDDTFAISKKRLKIMADALENKDFRFRCFCRSDLLSDDICGDFARMGMDTIGIGIESGSDVILKRNMKGLSVAESTRAIKNLRKHGILSKAFLIVGLPGETHETVQETMAWIENAKPDDIAVSIFQPLPGSDVFNNPDKYGVEFIYDGQPLWYRGKPGKYVANVATEGLSPEEIVRYRDILETTYKPKELLK</sequence>
<keyword evidence="6" id="KW-0408">Iron</keyword>
<feature type="domain" description="Radical SAM core" evidence="9">
    <location>
        <begin position="152"/>
        <end position="365"/>
    </location>
</feature>
<dbReference type="GO" id="GO:0031419">
    <property type="term" value="F:cobalamin binding"/>
    <property type="evidence" value="ECO:0007669"/>
    <property type="project" value="InterPro"/>
</dbReference>
<dbReference type="InterPro" id="IPR034466">
    <property type="entry name" value="Methyltransferase_Class_B"/>
</dbReference>
<dbReference type="InterPro" id="IPR006158">
    <property type="entry name" value="Cobalamin-bd"/>
</dbReference>
<keyword evidence="5" id="KW-0479">Metal-binding</keyword>
<dbReference type="PANTHER" id="PTHR43409">
    <property type="entry name" value="ANAEROBIC MAGNESIUM-PROTOPORPHYRIN IX MONOMETHYL ESTER CYCLASE-RELATED"/>
    <property type="match status" value="1"/>
</dbReference>
<dbReference type="CDD" id="cd01335">
    <property type="entry name" value="Radical_SAM"/>
    <property type="match status" value="1"/>
</dbReference>
<dbReference type="InterPro" id="IPR058240">
    <property type="entry name" value="rSAM_sf"/>
</dbReference>
<dbReference type="SUPFAM" id="SSF102114">
    <property type="entry name" value="Radical SAM enzymes"/>
    <property type="match status" value="1"/>
</dbReference>
<evidence type="ECO:0000256" key="4">
    <source>
        <dbReference type="ARBA" id="ARBA00022691"/>
    </source>
</evidence>
<dbReference type="SFLD" id="SFLDS00029">
    <property type="entry name" value="Radical_SAM"/>
    <property type="match status" value="1"/>
</dbReference>
<dbReference type="PROSITE" id="PS51332">
    <property type="entry name" value="B12_BINDING"/>
    <property type="match status" value="1"/>
</dbReference>
<evidence type="ECO:0000256" key="6">
    <source>
        <dbReference type="ARBA" id="ARBA00023004"/>
    </source>
</evidence>
<evidence type="ECO:0000256" key="5">
    <source>
        <dbReference type="ARBA" id="ARBA00022723"/>
    </source>
</evidence>
<proteinExistence type="predicted"/>
<dbReference type="SFLD" id="SFLDG01082">
    <property type="entry name" value="B12-binding_domain_containing"/>
    <property type="match status" value="1"/>
</dbReference>
<keyword evidence="3" id="KW-0808">Transferase</keyword>
<organism evidence="10">
    <name type="scientific">viral metagenome</name>
    <dbReference type="NCBI Taxonomy" id="1070528"/>
    <lineage>
        <taxon>unclassified sequences</taxon>
        <taxon>metagenomes</taxon>
        <taxon>organismal metagenomes</taxon>
    </lineage>
</organism>
<evidence type="ECO:0000313" key="12">
    <source>
        <dbReference type="EMBL" id="QJH96286.1"/>
    </source>
</evidence>
<dbReference type="InterPro" id="IPR023404">
    <property type="entry name" value="rSAM_horseshoe"/>
</dbReference>
<evidence type="ECO:0000313" key="13">
    <source>
        <dbReference type="EMBL" id="QJI04733.1"/>
    </source>
</evidence>